<protein>
    <recommendedName>
        <fullName evidence="3">H/ACA ribonucleoprotein complex non-core subunit NAF1</fullName>
    </recommendedName>
</protein>
<dbReference type="Pfam" id="PF04410">
    <property type="entry name" value="Gar1"/>
    <property type="match status" value="1"/>
</dbReference>
<dbReference type="GO" id="GO:0003723">
    <property type="term" value="F:RNA binding"/>
    <property type="evidence" value="ECO:0007669"/>
    <property type="project" value="UniProtKB-KW"/>
</dbReference>
<dbReference type="GO" id="GO:0006364">
    <property type="term" value="P:rRNA processing"/>
    <property type="evidence" value="ECO:0007669"/>
    <property type="project" value="UniProtKB-KW"/>
</dbReference>
<dbReference type="GeneID" id="7832813"/>
<feature type="compositionally biased region" description="Polar residues" evidence="9">
    <location>
        <begin position="397"/>
        <end position="406"/>
    </location>
</feature>
<feature type="compositionally biased region" description="Polar residues" evidence="9">
    <location>
        <begin position="364"/>
        <end position="379"/>
    </location>
</feature>
<evidence type="ECO:0000256" key="9">
    <source>
        <dbReference type="SAM" id="MobiDB-lite"/>
    </source>
</evidence>
<evidence type="ECO:0000313" key="11">
    <source>
        <dbReference type="Proteomes" id="UP000009168"/>
    </source>
</evidence>
<dbReference type="OrthoDB" id="21550at2759"/>
<dbReference type="InterPro" id="IPR040309">
    <property type="entry name" value="Naf1"/>
</dbReference>
<evidence type="ECO:0000256" key="5">
    <source>
        <dbReference type="ARBA" id="ARBA00022552"/>
    </source>
</evidence>
<feature type="compositionally biased region" description="Low complexity" evidence="9">
    <location>
        <begin position="380"/>
        <end position="396"/>
    </location>
</feature>
<gene>
    <name evidence="10" type="ORF">TTHERM_00637360</name>
</gene>
<dbReference type="STRING" id="312017.Q22HG7"/>
<dbReference type="SUPFAM" id="SSF50447">
    <property type="entry name" value="Translation proteins"/>
    <property type="match status" value="1"/>
</dbReference>
<evidence type="ECO:0000256" key="1">
    <source>
        <dbReference type="ARBA" id="ARBA00004123"/>
    </source>
</evidence>
<keyword evidence="11" id="KW-1185">Reference proteome</keyword>
<comment type="similarity">
    <text evidence="2">Belongs to the NAF1 family.</text>
</comment>
<feature type="region of interest" description="Disordered" evidence="9">
    <location>
        <begin position="297"/>
        <end position="340"/>
    </location>
</feature>
<keyword evidence="5" id="KW-0698">rRNA processing</keyword>
<dbReference type="PANTHER" id="PTHR31633">
    <property type="entry name" value="H/ACA RIBONUCLEOPROTEIN COMPLEX NON-CORE SUBUNIT NAF1"/>
    <property type="match status" value="1"/>
</dbReference>
<feature type="region of interest" description="Disordered" evidence="9">
    <location>
        <begin position="63"/>
        <end position="85"/>
    </location>
</feature>
<dbReference type="GO" id="GO:0005732">
    <property type="term" value="C:sno(s)RNA-containing ribonucleoprotein complex"/>
    <property type="evidence" value="ECO:0007669"/>
    <property type="project" value="InterPro"/>
</dbReference>
<feature type="compositionally biased region" description="Acidic residues" evidence="9">
    <location>
        <begin position="75"/>
        <end position="85"/>
    </location>
</feature>
<sequence length="534" mass="63809">MDQEDIQQQFSQENQNIQFVNTNTTSNILPITVQNSEQLNIENQQDPTTLQADNQKQVTYYFRDSDQSEWSSSESEGEDNQNEDNLQENQIEQEENNMENDQANKKKKNKNKNTKKYDEDFFEEEDIVIDPKGEQMKTKNEAKPQKYEKFESDMERLVRFGVQFKGNEVLVELGQIMTIVDDKIIIATNNEMREAEKRIIVDLDNIIFNEQKNIIGNVDDVFGNIKNPFYCVIIDKYTEEMIAQKRLQVGQKVYMIEGYNKLLMKAQLEFLLRQKGCDASNRFDEEVLNDNEIEYSDDEMESKAKTKRNNKERKQDLEDVEEEVRNEEKQNPIKQKKNKKIMVMKNENGVLKRIFLKPSEFESLKNNPNNKIQQLPSGYNPNKFPKGGNPNNQQQQFSIPSGQNPHYQKPNYQQNKQYRPNNNPNYQKQNYYQNQQNYQGQQSSQNYQYQQQTPFTNYQNQQQQYGYQNQQQFNQIPQQQQQYYQNNDYQQNQQNNQDQNFQNQNNYQNFNNMQQQQQHYQQSPQNFQQNNQMN</sequence>
<feature type="region of interest" description="Disordered" evidence="9">
    <location>
        <begin position="362"/>
        <end position="428"/>
    </location>
</feature>
<evidence type="ECO:0000256" key="3">
    <source>
        <dbReference type="ARBA" id="ARBA00021438"/>
    </source>
</evidence>
<evidence type="ECO:0000256" key="8">
    <source>
        <dbReference type="ARBA" id="ARBA00023242"/>
    </source>
</evidence>
<reference evidence="11" key="1">
    <citation type="journal article" date="2006" name="PLoS Biol.">
        <title>Macronuclear genome sequence of the ciliate Tetrahymena thermophila, a model eukaryote.</title>
        <authorList>
            <person name="Eisen J.A."/>
            <person name="Coyne R.S."/>
            <person name="Wu M."/>
            <person name="Wu D."/>
            <person name="Thiagarajan M."/>
            <person name="Wortman J.R."/>
            <person name="Badger J.H."/>
            <person name="Ren Q."/>
            <person name="Amedeo P."/>
            <person name="Jones K.M."/>
            <person name="Tallon L.J."/>
            <person name="Delcher A.L."/>
            <person name="Salzberg S.L."/>
            <person name="Silva J.C."/>
            <person name="Haas B.J."/>
            <person name="Majoros W.H."/>
            <person name="Farzad M."/>
            <person name="Carlton J.M."/>
            <person name="Smith R.K. Jr."/>
            <person name="Garg J."/>
            <person name="Pearlman R.E."/>
            <person name="Karrer K.M."/>
            <person name="Sun L."/>
            <person name="Manning G."/>
            <person name="Elde N.C."/>
            <person name="Turkewitz A.P."/>
            <person name="Asai D.J."/>
            <person name="Wilkes D.E."/>
            <person name="Wang Y."/>
            <person name="Cai H."/>
            <person name="Collins K."/>
            <person name="Stewart B.A."/>
            <person name="Lee S.R."/>
            <person name="Wilamowska K."/>
            <person name="Weinberg Z."/>
            <person name="Ruzzo W.L."/>
            <person name="Wloga D."/>
            <person name="Gaertig J."/>
            <person name="Frankel J."/>
            <person name="Tsao C.-C."/>
            <person name="Gorovsky M.A."/>
            <person name="Keeling P.J."/>
            <person name="Waller R.F."/>
            <person name="Patron N.J."/>
            <person name="Cherry J.M."/>
            <person name="Stover N.A."/>
            <person name="Krieger C.J."/>
            <person name="del Toro C."/>
            <person name="Ryder H.F."/>
            <person name="Williamson S.C."/>
            <person name="Barbeau R.A."/>
            <person name="Hamilton E.P."/>
            <person name="Orias E."/>
        </authorList>
    </citation>
    <scope>NUCLEOTIDE SEQUENCE [LARGE SCALE GENOMIC DNA]</scope>
    <source>
        <strain evidence="11">SB210</strain>
    </source>
</reference>
<keyword evidence="4" id="KW-0690">Ribosome biogenesis</keyword>
<evidence type="ECO:0000256" key="2">
    <source>
        <dbReference type="ARBA" id="ARBA00009801"/>
    </source>
</evidence>
<organism evidence="10 11">
    <name type="scientific">Tetrahymena thermophila (strain SB210)</name>
    <dbReference type="NCBI Taxonomy" id="312017"/>
    <lineage>
        <taxon>Eukaryota</taxon>
        <taxon>Sar</taxon>
        <taxon>Alveolata</taxon>
        <taxon>Ciliophora</taxon>
        <taxon>Intramacronucleata</taxon>
        <taxon>Oligohymenophorea</taxon>
        <taxon>Hymenostomatida</taxon>
        <taxon>Tetrahymenina</taxon>
        <taxon>Tetrahymenidae</taxon>
        <taxon>Tetrahymena</taxon>
    </lineage>
</organism>
<dbReference type="EMBL" id="GG662588">
    <property type="protein sequence ID" value="EAR84734.1"/>
    <property type="molecule type" value="Genomic_DNA"/>
</dbReference>
<dbReference type="GO" id="GO:0005634">
    <property type="term" value="C:nucleus"/>
    <property type="evidence" value="ECO:0007669"/>
    <property type="project" value="UniProtKB-SubCell"/>
</dbReference>
<comment type="subcellular location">
    <subcellularLocation>
        <location evidence="1">Nucleus</location>
    </subcellularLocation>
</comment>
<feature type="region of interest" description="Disordered" evidence="9">
    <location>
        <begin position="514"/>
        <end position="534"/>
    </location>
</feature>
<dbReference type="InterPro" id="IPR007504">
    <property type="entry name" value="H/ACA_rnp_Gar1/Naf1"/>
</dbReference>
<evidence type="ECO:0000256" key="4">
    <source>
        <dbReference type="ARBA" id="ARBA00022517"/>
    </source>
</evidence>
<dbReference type="Gene3D" id="2.40.10.230">
    <property type="entry name" value="Probable tRNA pseudouridine synthase domain"/>
    <property type="match status" value="1"/>
</dbReference>
<dbReference type="RefSeq" id="XP_001032397.1">
    <property type="nucleotide sequence ID" value="XM_001032397.1"/>
</dbReference>
<keyword evidence="6" id="KW-0597">Phosphoprotein</keyword>
<feature type="compositionally biased region" description="Low complexity" evidence="9">
    <location>
        <begin position="407"/>
        <end position="428"/>
    </location>
</feature>
<dbReference type="InterPro" id="IPR009000">
    <property type="entry name" value="Transl_B-barrel_sf"/>
</dbReference>
<evidence type="ECO:0000256" key="6">
    <source>
        <dbReference type="ARBA" id="ARBA00022553"/>
    </source>
</evidence>
<dbReference type="HOGENOM" id="CLU_510475_0_0_1"/>
<name>Q22HG7_TETTS</name>
<proteinExistence type="inferred from homology"/>
<dbReference type="AlphaFoldDB" id="Q22HG7"/>
<keyword evidence="7" id="KW-0694">RNA-binding</keyword>
<evidence type="ECO:0000256" key="7">
    <source>
        <dbReference type="ARBA" id="ARBA00022884"/>
    </source>
</evidence>
<dbReference type="GO" id="GO:0000493">
    <property type="term" value="P:box H/ACA snoRNP assembly"/>
    <property type="evidence" value="ECO:0007669"/>
    <property type="project" value="InterPro"/>
</dbReference>
<dbReference type="InterPro" id="IPR038664">
    <property type="entry name" value="Gar1/Naf1_Cbf5-bd_sf"/>
</dbReference>
<keyword evidence="8" id="KW-0539">Nucleus</keyword>
<dbReference type="PANTHER" id="PTHR31633:SF1">
    <property type="entry name" value="H_ACA RIBONUCLEOPROTEIN COMPLEX NON-CORE SUBUNIT NAF1"/>
    <property type="match status" value="1"/>
</dbReference>
<dbReference type="OMA" id="SECENEM"/>
<dbReference type="InParanoid" id="Q22HG7"/>
<accession>Q22HG7</accession>
<dbReference type="eggNOG" id="KOG2236">
    <property type="taxonomic scope" value="Eukaryota"/>
</dbReference>
<dbReference type="KEGG" id="tet:TTHERM_00637360"/>
<evidence type="ECO:0000313" key="10">
    <source>
        <dbReference type="EMBL" id="EAR84734.1"/>
    </source>
</evidence>
<dbReference type="Proteomes" id="UP000009168">
    <property type="component" value="Unassembled WGS sequence"/>
</dbReference>
<dbReference type="GO" id="GO:0001522">
    <property type="term" value="P:pseudouridine synthesis"/>
    <property type="evidence" value="ECO:0007669"/>
    <property type="project" value="InterPro"/>
</dbReference>